<name>A0A517S8I9_9PLAN</name>
<keyword evidence="3" id="KW-1185">Reference proteome</keyword>
<protein>
    <recommendedName>
        <fullName evidence="1">DUF1508 domain-containing protein</fullName>
    </recommendedName>
</protein>
<dbReference type="KEGG" id="ccos:Pan44_04390"/>
<evidence type="ECO:0000313" key="2">
    <source>
        <dbReference type="EMBL" id="QDT52428.1"/>
    </source>
</evidence>
<dbReference type="SUPFAM" id="SSF160113">
    <property type="entry name" value="YegP-like"/>
    <property type="match status" value="1"/>
</dbReference>
<feature type="domain" description="DUF1508" evidence="1">
    <location>
        <begin position="8"/>
        <end position="51"/>
    </location>
</feature>
<evidence type="ECO:0000313" key="3">
    <source>
        <dbReference type="Proteomes" id="UP000315700"/>
    </source>
</evidence>
<sequence length="56" mass="6377">MVYYYWLAKNGNWYWHLKASNGRIIADGAEGYTNENDCLAGISLVQRSGNAPVRRL</sequence>
<evidence type="ECO:0000259" key="1">
    <source>
        <dbReference type="Pfam" id="PF07411"/>
    </source>
</evidence>
<organism evidence="2 3">
    <name type="scientific">Caulifigura coniformis</name>
    <dbReference type="NCBI Taxonomy" id="2527983"/>
    <lineage>
        <taxon>Bacteria</taxon>
        <taxon>Pseudomonadati</taxon>
        <taxon>Planctomycetota</taxon>
        <taxon>Planctomycetia</taxon>
        <taxon>Planctomycetales</taxon>
        <taxon>Planctomycetaceae</taxon>
        <taxon>Caulifigura</taxon>
    </lineage>
</organism>
<dbReference type="InterPro" id="IPR036913">
    <property type="entry name" value="YegP-like_sf"/>
</dbReference>
<dbReference type="RefSeq" id="WP_145026767.1">
    <property type="nucleotide sequence ID" value="NZ_CP036271.1"/>
</dbReference>
<proteinExistence type="predicted"/>
<reference evidence="2 3" key="1">
    <citation type="submission" date="2019-02" db="EMBL/GenBank/DDBJ databases">
        <title>Deep-cultivation of Planctomycetes and their phenomic and genomic characterization uncovers novel biology.</title>
        <authorList>
            <person name="Wiegand S."/>
            <person name="Jogler M."/>
            <person name="Boedeker C."/>
            <person name="Pinto D."/>
            <person name="Vollmers J."/>
            <person name="Rivas-Marin E."/>
            <person name="Kohn T."/>
            <person name="Peeters S.H."/>
            <person name="Heuer A."/>
            <person name="Rast P."/>
            <person name="Oberbeckmann S."/>
            <person name="Bunk B."/>
            <person name="Jeske O."/>
            <person name="Meyerdierks A."/>
            <person name="Storesund J.E."/>
            <person name="Kallscheuer N."/>
            <person name="Luecker S."/>
            <person name="Lage O.M."/>
            <person name="Pohl T."/>
            <person name="Merkel B.J."/>
            <person name="Hornburger P."/>
            <person name="Mueller R.-W."/>
            <person name="Bruemmer F."/>
            <person name="Labrenz M."/>
            <person name="Spormann A.M."/>
            <person name="Op den Camp H."/>
            <person name="Overmann J."/>
            <person name="Amann R."/>
            <person name="Jetten M.S.M."/>
            <person name="Mascher T."/>
            <person name="Medema M.H."/>
            <person name="Devos D.P."/>
            <person name="Kaster A.-K."/>
            <person name="Ovreas L."/>
            <person name="Rohde M."/>
            <person name="Galperin M.Y."/>
            <person name="Jogler C."/>
        </authorList>
    </citation>
    <scope>NUCLEOTIDE SEQUENCE [LARGE SCALE GENOMIC DNA]</scope>
    <source>
        <strain evidence="2 3">Pan44</strain>
    </source>
</reference>
<dbReference type="Proteomes" id="UP000315700">
    <property type="component" value="Chromosome"/>
</dbReference>
<dbReference type="AlphaFoldDB" id="A0A517S8I9"/>
<dbReference type="InterPro" id="IPR010879">
    <property type="entry name" value="DUF1508"/>
</dbReference>
<dbReference type="EMBL" id="CP036271">
    <property type="protein sequence ID" value="QDT52428.1"/>
    <property type="molecule type" value="Genomic_DNA"/>
</dbReference>
<dbReference type="InParanoid" id="A0A517S8I9"/>
<dbReference type="Pfam" id="PF07411">
    <property type="entry name" value="DUF1508"/>
    <property type="match status" value="1"/>
</dbReference>
<dbReference type="Gene3D" id="3.30.160.160">
    <property type="entry name" value="YegP-like"/>
    <property type="match status" value="1"/>
</dbReference>
<dbReference type="OrthoDB" id="9802792at2"/>
<gene>
    <name evidence="2" type="ORF">Pan44_04390</name>
</gene>
<accession>A0A517S8I9</accession>